<dbReference type="PANTHER" id="PTHR20908">
    <property type="entry name" value="LD15586P"/>
    <property type="match status" value="1"/>
</dbReference>
<reference evidence="1" key="2">
    <citation type="submission" date="2025-09" db="UniProtKB">
        <authorList>
            <consortium name="Ensembl"/>
        </authorList>
    </citation>
    <scope>IDENTIFICATION</scope>
</reference>
<reference evidence="1" key="1">
    <citation type="submission" date="2025-08" db="UniProtKB">
        <authorList>
            <consortium name="Ensembl"/>
        </authorList>
    </citation>
    <scope>IDENTIFICATION</scope>
</reference>
<keyword evidence="2" id="KW-1185">Reference proteome</keyword>
<proteinExistence type="predicted"/>
<dbReference type="Proteomes" id="UP000694421">
    <property type="component" value="Unplaced"/>
</dbReference>
<evidence type="ECO:0008006" key="3">
    <source>
        <dbReference type="Google" id="ProtNLM"/>
    </source>
</evidence>
<dbReference type="GeneTree" id="ENSGT00530000064743"/>
<dbReference type="AlphaFoldDB" id="A0A8D0E4I1"/>
<organism evidence="1 2">
    <name type="scientific">Salvator merianae</name>
    <name type="common">Argentine black and white tegu</name>
    <name type="synonym">Tupinambis merianae</name>
    <dbReference type="NCBI Taxonomy" id="96440"/>
    <lineage>
        <taxon>Eukaryota</taxon>
        <taxon>Metazoa</taxon>
        <taxon>Chordata</taxon>
        <taxon>Craniata</taxon>
        <taxon>Vertebrata</taxon>
        <taxon>Euteleostomi</taxon>
        <taxon>Lepidosauria</taxon>
        <taxon>Squamata</taxon>
        <taxon>Bifurcata</taxon>
        <taxon>Unidentata</taxon>
        <taxon>Episquamata</taxon>
        <taxon>Laterata</taxon>
        <taxon>Teiioidea</taxon>
        <taxon>Teiidae</taxon>
        <taxon>Salvator</taxon>
    </lineage>
</organism>
<dbReference type="Pfam" id="PF05705">
    <property type="entry name" value="DUF829"/>
    <property type="match status" value="1"/>
</dbReference>
<dbReference type="Gene3D" id="3.40.50.1820">
    <property type="entry name" value="alpha/beta hydrolase"/>
    <property type="match status" value="1"/>
</dbReference>
<dbReference type="SUPFAM" id="SSF53474">
    <property type="entry name" value="alpha/beta-Hydrolases"/>
    <property type="match status" value="1"/>
</dbReference>
<protein>
    <recommendedName>
        <fullName evidence="3">Transmembrane protein 53</fullName>
    </recommendedName>
</protein>
<dbReference type="OMA" id="TVFPRWE"/>
<evidence type="ECO:0000313" key="1">
    <source>
        <dbReference type="Ensembl" id="ENSSMRP00000026522.1"/>
    </source>
</evidence>
<dbReference type="InterPro" id="IPR029058">
    <property type="entry name" value="AB_hydrolase_fold"/>
</dbReference>
<dbReference type="GO" id="GO:0017171">
    <property type="term" value="F:serine hydrolase activity"/>
    <property type="evidence" value="ECO:0007669"/>
    <property type="project" value="TreeGrafter"/>
</dbReference>
<accession>A0A8D0E4I1</accession>
<evidence type="ECO:0000313" key="2">
    <source>
        <dbReference type="Proteomes" id="UP000694421"/>
    </source>
</evidence>
<dbReference type="PANTHER" id="PTHR20908:SF4">
    <property type="entry name" value="SI:DKEY-5I3.5"/>
    <property type="match status" value="1"/>
</dbReference>
<dbReference type="Ensembl" id="ENSSMRT00000031001.1">
    <property type="protein sequence ID" value="ENSSMRP00000026522.1"/>
    <property type="gene ID" value="ENSSMRG00000020495.1"/>
</dbReference>
<dbReference type="InterPro" id="IPR008547">
    <property type="entry name" value="DUF829_TMEM53"/>
</dbReference>
<sequence length="310" mass="34332">MPPGERRAAVPLPDMVLASRCEAPLTAESLPNAELTTCPAFLPTGTTATAVSHTVCLYSPPGALTASRPLVLLLPWLGASTRAVDKYLALYLCHGWPVLVAESRAGHFLWPRWGRAYAAQVLGLLAEGKALGGQPLLVHALSIGGYLFAQMLLHLSKHPQDHPGVRERFRGLVYDSLVAGSVAEMARGVARMTSSVALRLLVRRGALLYFCLFRRCTVTFYEAALDVFYRPPLRCPVLIFHSHNDPLSNPRVVQQLQETWRGLGITVHVQEWQVSRHAEHLRLHPREYQQALAAFLRQLHLLPCSPRAKL</sequence>
<name>A0A8D0E4I1_SALMN</name>